<evidence type="ECO:0000313" key="2">
    <source>
        <dbReference type="EMBL" id="QEC72005.1"/>
    </source>
</evidence>
<dbReference type="OrthoDB" id="1466667at2"/>
<evidence type="ECO:0000313" key="3">
    <source>
        <dbReference type="Proteomes" id="UP000321291"/>
    </source>
</evidence>
<evidence type="ECO:0000256" key="1">
    <source>
        <dbReference type="SAM" id="MobiDB-lite"/>
    </source>
</evidence>
<keyword evidence="3" id="KW-1185">Reference proteome</keyword>
<dbReference type="KEGG" id="agi:FSB73_10305"/>
<dbReference type="Proteomes" id="UP000321291">
    <property type="component" value="Chromosome"/>
</dbReference>
<reference evidence="2 3" key="1">
    <citation type="journal article" date="2017" name="Int. J. Syst. Evol. Microbiol.">
        <title>Arachidicoccus ginsenosidivorans sp. nov., with ginsenoside-converting activity isolated from ginseng cultivating soil.</title>
        <authorList>
            <person name="Siddiqi M.Z."/>
            <person name="Aslam Z."/>
            <person name="Im W.T."/>
        </authorList>
    </citation>
    <scope>NUCLEOTIDE SEQUENCE [LARGE SCALE GENOMIC DNA]</scope>
    <source>
        <strain evidence="2 3">Gsoil 809</strain>
    </source>
</reference>
<gene>
    <name evidence="2" type="ORF">FSB73_10305</name>
</gene>
<protein>
    <recommendedName>
        <fullName evidence="4">Cell division protein FtsQ</fullName>
    </recommendedName>
</protein>
<dbReference type="EMBL" id="CP042434">
    <property type="protein sequence ID" value="QEC72005.1"/>
    <property type="molecule type" value="Genomic_DNA"/>
</dbReference>
<sequence>MIKKKLILIVWLLLGFGAMALFFIGASSKQDKPCKGINVEVSRKAKQVFTDVQGIKQNIAEAGGKPGLPIGQINLSQIEQTLKLNPWISHIKLYFDNDQVLQASLEENDPIARVFTITGKSFYLDSGAHFLPTNRNIVARIPVFTGFPSDKTILSRPDSAILRDMCAIAAFVINDTFWNSFIAQINYSPEDGFEILPTIGDQIIRIGNGEALESKFNRLYSFYRQVIAKTGLDAYSQIDVQYQGQVVATPAGKTAHVPHPLVTTSKSTGIPPPATSKATSQPTPKAVMRPAKKTIKKLPKQKQLKNHK</sequence>
<feature type="region of interest" description="Disordered" evidence="1">
    <location>
        <begin position="257"/>
        <end position="308"/>
    </location>
</feature>
<evidence type="ECO:0008006" key="4">
    <source>
        <dbReference type="Google" id="ProtNLM"/>
    </source>
</evidence>
<proteinExistence type="predicted"/>
<organism evidence="2 3">
    <name type="scientific">Arachidicoccus ginsenosidivorans</name>
    <dbReference type="NCBI Taxonomy" id="496057"/>
    <lineage>
        <taxon>Bacteria</taxon>
        <taxon>Pseudomonadati</taxon>
        <taxon>Bacteroidota</taxon>
        <taxon>Chitinophagia</taxon>
        <taxon>Chitinophagales</taxon>
        <taxon>Chitinophagaceae</taxon>
        <taxon>Arachidicoccus</taxon>
    </lineage>
</organism>
<dbReference type="RefSeq" id="WP_146781584.1">
    <property type="nucleotide sequence ID" value="NZ_CP042434.1"/>
</dbReference>
<name>A0A5B8VM10_9BACT</name>
<dbReference type="AlphaFoldDB" id="A0A5B8VM10"/>
<feature type="compositionally biased region" description="Basic residues" evidence="1">
    <location>
        <begin position="290"/>
        <end position="308"/>
    </location>
</feature>
<accession>A0A5B8VM10</accession>